<evidence type="ECO:0000313" key="3">
    <source>
        <dbReference type="Proteomes" id="UP000002774"/>
    </source>
</evidence>
<evidence type="ECO:0000313" key="2">
    <source>
        <dbReference type="EMBL" id="EHQ27596.1"/>
    </source>
</evidence>
<dbReference type="EMBL" id="CM001403">
    <property type="protein sequence ID" value="EHQ27596.1"/>
    <property type="molecule type" value="Genomic_DNA"/>
</dbReference>
<evidence type="ECO:0000256" key="1">
    <source>
        <dbReference type="SAM" id="MobiDB-lite"/>
    </source>
</evidence>
<keyword evidence="3" id="KW-1185">Reference proteome</keyword>
<dbReference type="AlphaFoldDB" id="H1YIQ1"/>
<feature type="region of interest" description="Disordered" evidence="1">
    <location>
        <begin position="24"/>
        <end position="46"/>
    </location>
</feature>
<reference evidence="2" key="1">
    <citation type="submission" date="2011-09" db="EMBL/GenBank/DDBJ databases">
        <title>The permanent draft genome of Mucilaginibacter paludis DSM 18603.</title>
        <authorList>
            <consortium name="US DOE Joint Genome Institute (JGI-PGF)"/>
            <person name="Lucas S."/>
            <person name="Han J."/>
            <person name="Lapidus A."/>
            <person name="Bruce D."/>
            <person name="Goodwin L."/>
            <person name="Pitluck S."/>
            <person name="Peters L."/>
            <person name="Kyrpides N."/>
            <person name="Mavromatis K."/>
            <person name="Ivanova N."/>
            <person name="Mikhailova N."/>
            <person name="Held B."/>
            <person name="Detter J.C."/>
            <person name="Tapia R."/>
            <person name="Han C."/>
            <person name="Land M."/>
            <person name="Hauser L."/>
            <person name="Markowitz V."/>
            <person name="Cheng J.-F."/>
            <person name="Hugenholtz P."/>
            <person name="Woyke T."/>
            <person name="Wu D."/>
            <person name="Tindall B."/>
            <person name="Brambilla E."/>
            <person name="Klenk H.-P."/>
            <person name="Eisen J.A."/>
        </authorList>
    </citation>
    <scope>NUCLEOTIDE SEQUENCE [LARGE SCALE GENOMIC DNA]</scope>
    <source>
        <strain evidence="2">DSM 18603</strain>
    </source>
</reference>
<sequence>MDPANRKKTGMTFGTSVIIEAQAKAGEGQTARRAGSWPVGGRIGQS</sequence>
<dbReference type="HOGENOM" id="CLU_3185990_0_0_10"/>
<gene>
    <name evidence="2" type="ORF">Mucpa_3498</name>
</gene>
<protein>
    <submittedName>
        <fullName evidence="2">Uncharacterized protein</fullName>
    </submittedName>
</protein>
<organism evidence="2 3">
    <name type="scientific">Mucilaginibacter paludis DSM 18603</name>
    <dbReference type="NCBI Taxonomy" id="714943"/>
    <lineage>
        <taxon>Bacteria</taxon>
        <taxon>Pseudomonadati</taxon>
        <taxon>Bacteroidota</taxon>
        <taxon>Sphingobacteriia</taxon>
        <taxon>Sphingobacteriales</taxon>
        <taxon>Sphingobacteriaceae</taxon>
        <taxon>Mucilaginibacter</taxon>
    </lineage>
</organism>
<dbReference type="RefSeq" id="WP_008508107.1">
    <property type="nucleotide sequence ID" value="NZ_CM001403.1"/>
</dbReference>
<proteinExistence type="predicted"/>
<dbReference type="Proteomes" id="UP000002774">
    <property type="component" value="Chromosome"/>
</dbReference>
<name>H1YIQ1_9SPHI</name>
<accession>H1YIQ1</accession>